<name>A0A0N4XWG6_NIPBR</name>
<reference evidence="1 2" key="2">
    <citation type="submission" date="2018-11" db="EMBL/GenBank/DDBJ databases">
        <authorList>
            <consortium name="Pathogen Informatics"/>
        </authorList>
    </citation>
    <scope>NUCLEOTIDE SEQUENCE [LARGE SCALE GENOMIC DNA]</scope>
</reference>
<dbReference type="Proteomes" id="UP000271162">
    <property type="component" value="Unassembled WGS sequence"/>
</dbReference>
<evidence type="ECO:0000313" key="1">
    <source>
        <dbReference type="EMBL" id="VDL70822.1"/>
    </source>
</evidence>
<evidence type="ECO:0000313" key="2">
    <source>
        <dbReference type="Proteomes" id="UP000271162"/>
    </source>
</evidence>
<accession>A0A0N4XWG6</accession>
<evidence type="ECO:0000313" key="3">
    <source>
        <dbReference type="WBParaSite" id="NBR_0000723201-mRNA-1"/>
    </source>
</evidence>
<protein>
    <submittedName>
        <fullName evidence="3">HEPN_AbiU2 domain-containing protein</fullName>
    </submittedName>
</protein>
<dbReference type="EMBL" id="UYSL01019870">
    <property type="protein sequence ID" value="VDL70822.1"/>
    <property type="molecule type" value="Genomic_DNA"/>
</dbReference>
<organism evidence="3">
    <name type="scientific">Nippostrongylus brasiliensis</name>
    <name type="common">Rat hookworm</name>
    <dbReference type="NCBI Taxonomy" id="27835"/>
    <lineage>
        <taxon>Eukaryota</taxon>
        <taxon>Metazoa</taxon>
        <taxon>Ecdysozoa</taxon>
        <taxon>Nematoda</taxon>
        <taxon>Chromadorea</taxon>
        <taxon>Rhabditida</taxon>
        <taxon>Rhabditina</taxon>
        <taxon>Rhabditomorpha</taxon>
        <taxon>Strongyloidea</taxon>
        <taxon>Heligmosomidae</taxon>
        <taxon>Nippostrongylus</taxon>
    </lineage>
</organism>
<reference evidence="3" key="1">
    <citation type="submission" date="2017-02" db="UniProtKB">
        <authorList>
            <consortium name="WormBaseParasite"/>
        </authorList>
    </citation>
    <scope>IDENTIFICATION</scope>
</reference>
<dbReference type="AlphaFoldDB" id="A0A0N4XWG6"/>
<gene>
    <name evidence="1" type="ORF">NBR_LOCUS7233</name>
</gene>
<keyword evidence="2" id="KW-1185">Reference proteome</keyword>
<dbReference type="WBParaSite" id="NBR_0000723201-mRNA-1">
    <property type="protein sequence ID" value="NBR_0000723201-mRNA-1"/>
    <property type="gene ID" value="NBR_0000723201"/>
</dbReference>
<sequence>MSQYEIVARVEHIKQRLTRNLNAVRNIISYCEIYSQGWVLPADQNAILPFLRTQHQILFDIMAQLQRKLDTATNLHAEAVQVLRNDDVPLDISQEFLNYWEERNGQLIITSGHALLLGLEIRLAELGVYYMAFIRGFVQNM</sequence>
<proteinExistence type="predicted"/>